<evidence type="ECO:0000256" key="1">
    <source>
        <dbReference type="ARBA" id="ARBA00004502"/>
    </source>
</evidence>
<dbReference type="SUPFAM" id="SSF53474">
    <property type="entry name" value="alpha/beta-Hydrolases"/>
    <property type="match status" value="1"/>
</dbReference>
<dbReference type="GO" id="GO:0019915">
    <property type="term" value="P:lipid storage"/>
    <property type="evidence" value="ECO:0007669"/>
    <property type="project" value="InterPro"/>
</dbReference>
<organism evidence="5 6">
    <name type="scientific">Debaryomyces fabryi</name>
    <dbReference type="NCBI Taxonomy" id="58627"/>
    <lineage>
        <taxon>Eukaryota</taxon>
        <taxon>Fungi</taxon>
        <taxon>Dikarya</taxon>
        <taxon>Ascomycota</taxon>
        <taxon>Saccharomycotina</taxon>
        <taxon>Pichiomycetes</taxon>
        <taxon>Debaryomycetaceae</taxon>
        <taxon>Debaryomyces</taxon>
    </lineage>
</organism>
<dbReference type="Pfam" id="PF10230">
    <property type="entry name" value="LIDHydrolase"/>
    <property type="match status" value="1"/>
</dbReference>
<dbReference type="InterPro" id="IPR029058">
    <property type="entry name" value="AB_hydrolase_fold"/>
</dbReference>
<dbReference type="AlphaFoldDB" id="A0A0V1PS00"/>
<dbReference type="Proteomes" id="UP000054251">
    <property type="component" value="Unassembled WGS sequence"/>
</dbReference>
<keyword evidence="4" id="KW-0378">Hydrolase</keyword>
<comment type="similarity">
    <text evidence="2">Belongs to the AB hydrolase superfamily. LDAH family.</text>
</comment>
<dbReference type="RefSeq" id="XP_015465116.1">
    <property type="nucleotide sequence ID" value="XM_015614050.1"/>
</dbReference>
<evidence type="ECO:0000256" key="4">
    <source>
        <dbReference type="ARBA" id="ARBA00022801"/>
    </source>
</evidence>
<evidence type="ECO:0000256" key="2">
    <source>
        <dbReference type="ARBA" id="ARBA00008300"/>
    </source>
</evidence>
<dbReference type="PANTHER" id="PTHR13390:SF0">
    <property type="entry name" value="LIPID DROPLET-ASSOCIATED HYDROLASE"/>
    <property type="match status" value="1"/>
</dbReference>
<protein>
    <recommendedName>
        <fullName evidence="7">Lipid droplet-associated hydrolase</fullName>
    </recommendedName>
</protein>
<accession>A0A0V1PS00</accession>
<sequence>MQSELMTLKAFPHKKYTSIYNKKPLKPLLSSRPLLVLIPGNPGLVDFYFTYLDLIQKRHPSLELLCISHAGFKSDDISTSDDSTFSFYNLDFQIKHKLDILKHFILSENRPAELYFLSHSVGSYVTQRVVHGLINDNELQNKMHIKFIGLICPTIIDIGRSNSGQAISKMFAYLPVIQIAVYFSTLMNFILPEQFIKYLVKNTVIEKGTSTNEETKESIENSTMGALKIFKSTNIIKQALNLAKDEMKTILKDDEFNDWFFESLSSKHDVRIWTYFAHNDHWVHDTTKDYILARYHSNHNRNLSFQIGDLEDSITHSFCVNESIEFSEITSEKLSEFFP</sequence>
<comment type="caution">
    <text evidence="5">The sequence shown here is derived from an EMBL/GenBank/DDBJ whole genome shotgun (WGS) entry which is preliminary data.</text>
</comment>
<name>A0A0V1PS00_9ASCO</name>
<dbReference type="GeneID" id="26842230"/>
<keyword evidence="6" id="KW-1185">Reference proteome</keyword>
<evidence type="ECO:0000256" key="3">
    <source>
        <dbReference type="ARBA" id="ARBA00022677"/>
    </source>
</evidence>
<comment type="subcellular location">
    <subcellularLocation>
        <location evidence="1">Lipid droplet</location>
    </subcellularLocation>
</comment>
<dbReference type="GO" id="GO:0016298">
    <property type="term" value="F:lipase activity"/>
    <property type="evidence" value="ECO:0007669"/>
    <property type="project" value="InterPro"/>
</dbReference>
<dbReference type="InterPro" id="IPR019363">
    <property type="entry name" value="LDAH"/>
</dbReference>
<keyword evidence="3" id="KW-0551">Lipid droplet</keyword>
<evidence type="ECO:0008006" key="7">
    <source>
        <dbReference type="Google" id="ProtNLM"/>
    </source>
</evidence>
<evidence type="ECO:0000313" key="6">
    <source>
        <dbReference type="Proteomes" id="UP000054251"/>
    </source>
</evidence>
<reference evidence="5 6" key="1">
    <citation type="submission" date="2015-11" db="EMBL/GenBank/DDBJ databases">
        <title>The genome of Debaryomyces fabryi.</title>
        <authorList>
            <person name="Tafer H."/>
            <person name="Lopandic K."/>
        </authorList>
    </citation>
    <scope>NUCLEOTIDE SEQUENCE [LARGE SCALE GENOMIC DNA]</scope>
    <source>
        <strain evidence="5 6">CBS 789</strain>
    </source>
</reference>
<dbReference type="OrthoDB" id="448051at2759"/>
<dbReference type="GO" id="GO:0005811">
    <property type="term" value="C:lipid droplet"/>
    <property type="evidence" value="ECO:0007669"/>
    <property type="project" value="UniProtKB-SubCell"/>
</dbReference>
<evidence type="ECO:0000313" key="5">
    <source>
        <dbReference type="EMBL" id="KRZ99013.1"/>
    </source>
</evidence>
<gene>
    <name evidence="5" type="ORF">AC631_05221</name>
</gene>
<dbReference type="EMBL" id="LMYN01000182">
    <property type="protein sequence ID" value="KRZ99013.1"/>
    <property type="molecule type" value="Genomic_DNA"/>
</dbReference>
<proteinExistence type="inferred from homology"/>
<dbReference type="PANTHER" id="PTHR13390">
    <property type="entry name" value="LIPASE"/>
    <property type="match status" value="1"/>
</dbReference>